<dbReference type="Proteomes" id="UP000309594">
    <property type="component" value="Unassembled WGS sequence"/>
</dbReference>
<dbReference type="SMART" id="SM00953">
    <property type="entry name" value="RES"/>
    <property type="match status" value="1"/>
</dbReference>
<name>A0A4R0NER7_9SPHI</name>
<proteinExistence type="predicted"/>
<protein>
    <submittedName>
        <fullName evidence="2">RES domain-containing protein</fullName>
    </submittedName>
</protein>
<reference evidence="3 5" key="2">
    <citation type="submission" date="2019-04" db="EMBL/GenBank/DDBJ databases">
        <title>Pedobacter sp. RP-1-16 sp. nov., isolated from Arctic soil.</title>
        <authorList>
            <person name="Dahal R.H."/>
            <person name="Kim D.-U."/>
        </authorList>
    </citation>
    <scope>NUCLEOTIDE SEQUENCE [LARGE SCALE GENOMIC DNA]</scope>
    <source>
        <strain evidence="3 5">RP-1-16</strain>
    </source>
</reference>
<evidence type="ECO:0000313" key="2">
    <source>
        <dbReference type="EMBL" id="TCC98638.1"/>
    </source>
</evidence>
<dbReference type="Pfam" id="PF08808">
    <property type="entry name" value="RES"/>
    <property type="match status" value="1"/>
</dbReference>
<dbReference type="InterPro" id="IPR014914">
    <property type="entry name" value="RES_dom"/>
</dbReference>
<evidence type="ECO:0000313" key="3">
    <source>
        <dbReference type="EMBL" id="TKC65287.1"/>
    </source>
</evidence>
<feature type="domain" description="RES" evidence="1">
    <location>
        <begin position="14"/>
        <end position="139"/>
    </location>
</feature>
<dbReference type="EMBL" id="SJSM01000002">
    <property type="protein sequence ID" value="TCC98638.1"/>
    <property type="molecule type" value="Genomic_DNA"/>
</dbReference>
<gene>
    <name evidence="2" type="ORF">EZ444_05005</name>
    <name evidence="3" type="ORF">FBD94_01670</name>
</gene>
<organism evidence="2 4">
    <name type="scientific">Pedobacter hiemivivus</name>
    <dbReference type="NCBI Taxonomy" id="2530454"/>
    <lineage>
        <taxon>Bacteria</taxon>
        <taxon>Pseudomonadati</taxon>
        <taxon>Bacteroidota</taxon>
        <taxon>Sphingobacteriia</taxon>
        <taxon>Sphingobacteriales</taxon>
        <taxon>Sphingobacteriaceae</taxon>
        <taxon>Pedobacter</taxon>
    </lineage>
</organism>
<keyword evidence="4" id="KW-1185">Reference proteome</keyword>
<dbReference type="OrthoDB" id="9789501at2"/>
<dbReference type="EMBL" id="SWDX01000001">
    <property type="protein sequence ID" value="TKC65287.1"/>
    <property type="molecule type" value="Genomic_DNA"/>
</dbReference>
<comment type="caution">
    <text evidence="2">The sequence shown here is derived from an EMBL/GenBank/DDBJ whole genome shotgun (WGS) entry which is preliminary data.</text>
</comment>
<accession>A0A4U1GLL0</accession>
<evidence type="ECO:0000259" key="1">
    <source>
        <dbReference type="SMART" id="SM00953"/>
    </source>
</evidence>
<sequence length="153" mass="17239">MLLYRISLCKRARDMSGEGARLFGGRWNSVGVPMLYLASSRALAALEVLAHLTTIQDPESFCMTVFEVPEDSIEELERHLLPKNWNSFPSPSLLKKKGDVFAKSNSALLLKVPSAIVEDEYNYVLNVNHPLLAKVKIVDSKPFLFDKRLYLAN</sequence>
<dbReference type="Proteomes" id="UP000291117">
    <property type="component" value="Unassembled WGS sequence"/>
</dbReference>
<reference evidence="2 4" key="1">
    <citation type="submission" date="2019-02" db="EMBL/GenBank/DDBJ databases">
        <title>Pedobacter sp. RP-3-8 sp. nov., isolated from Arctic soil.</title>
        <authorList>
            <person name="Dahal R.H."/>
        </authorList>
    </citation>
    <scope>NUCLEOTIDE SEQUENCE [LARGE SCALE GENOMIC DNA]</scope>
    <source>
        <strain evidence="2 4">RP-3-8</strain>
    </source>
</reference>
<evidence type="ECO:0000313" key="5">
    <source>
        <dbReference type="Proteomes" id="UP000309594"/>
    </source>
</evidence>
<accession>A0A4R0NER7</accession>
<dbReference type="RefSeq" id="WP_131607621.1">
    <property type="nucleotide sequence ID" value="NZ_SJSM01000002.1"/>
</dbReference>
<dbReference type="AlphaFoldDB" id="A0A4R0NER7"/>
<evidence type="ECO:0000313" key="4">
    <source>
        <dbReference type="Proteomes" id="UP000291117"/>
    </source>
</evidence>